<reference evidence="2 3" key="1">
    <citation type="submission" date="2018-03" db="EMBL/GenBank/DDBJ databases">
        <authorList>
            <person name="Fogelqvist J."/>
        </authorList>
    </citation>
    <scope>NUCLEOTIDE SEQUENCE [LARGE SCALE GENOMIC DNA]</scope>
</reference>
<evidence type="ECO:0000313" key="2">
    <source>
        <dbReference type="EMBL" id="SPQ94068.1"/>
    </source>
</evidence>
<protein>
    <submittedName>
        <fullName evidence="2">Uncharacterized protein</fullName>
    </submittedName>
</protein>
<accession>A0A3P3Y1K1</accession>
<proteinExistence type="predicted"/>
<dbReference type="AlphaFoldDB" id="A0A3P3Y1K1"/>
<organism evidence="2 3">
    <name type="scientific">Plasmodiophora brassicae</name>
    <name type="common">Clubroot disease agent</name>
    <dbReference type="NCBI Taxonomy" id="37360"/>
    <lineage>
        <taxon>Eukaryota</taxon>
        <taxon>Sar</taxon>
        <taxon>Rhizaria</taxon>
        <taxon>Endomyxa</taxon>
        <taxon>Phytomyxea</taxon>
        <taxon>Plasmodiophorida</taxon>
        <taxon>Plasmodiophoridae</taxon>
        <taxon>Plasmodiophora</taxon>
    </lineage>
</organism>
<feature type="signal peptide" evidence="1">
    <location>
        <begin position="1"/>
        <end position="32"/>
    </location>
</feature>
<evidence type="ECO:0000313" key="3">
    <source>
        <dbReference type="Proteomes" id="UP000290189"/>
    </source>
</evidence>
<sequence>MRDIASPMDSMSWPALPRVAVWVALHLVRCQSSVTVVSPADSVFARGPPLYSPTYNRYIGPQYPSKNTTLQVYVYTGAYCDNGVLNETEVRGRAIMFAAAISGASAYCTMENIYDRFSNAGAAAVIDLALYADTSQPFDHNYPPIGDRDRSTDPMTYLFLGSVYDGLLTFAMENAQNGVDGSM</sequence>
<gene>
    <name evidence="2" type="ORF">PLBR_LOCUS1283</name>
</gene>
<name>A0A3P3Y1K1_PLABS</name>
<geneLocation type="mitochondrion" evidence="2"/>
<dbReference type="Proteomes" id="UP000290189">
    <property type="component" value="Unassembled WGS sequence"/>
</dbReference>
<evidence type="ECO:0000256" key="1">
    <source>
        <dbReference type="SAM" id="SignalP"/>
    </source>
</evidence>
<feature type="chain" id="PRO_5018317815" evidence="1">
    <location>
        <begin position="33"/>
        <end position="183"/>
    </location>
</feature>
<keyword evidence="2" id="KW-0496">Mitochondrion</keyword>
<dbReference type="EMBL" id="OVEO01000002">
    <property type="protein sequence ID" value="SPQ94068.1"/>
    <property type="molecule type" value="Genomic_DNA"/>
</dbReference>
<keyword evidence="1" id="KW-0732">Signal</keyword>